<evidence type="ECO:0000313" key="6">
    <source>
        <dbReference type="EMBL" id="SHI25418.1"/>
    </source>
</evidence>
<dbReference type="SMART" id="SM00448">
    <property type="entry name" value="REC"/>
    <property type="match status" value="1"/>
</dbReference>
<evidence type="ECO:0000259" key="5">
    <source>
        <dbReference type="PROSITE" id="PS50930"/>
    </source>
</evidence>
<comment type="function">
    <text evidence="2">May play the central regulatory role in sporulation. It may be an element of the effector pathway responsible for the activation of sporulation genes in response to nutritional stress. Spo0A may act in concert with spo0H (a sigma factor) to control the expression of some genes that are critical to the sporulation process.</text>
</comment>
<accession>A0A1M5ZMN7</accession>
<dbReference type="SMART" id="SM00850">
    <property type="entry name" value="LytTR"/>
    <property type="match status" value="1"/>
</dbReference>
<feature type="domain" description="HTH LytTR-type" evidence="5">
    <location>
        <begin position="137"/>
        <end position="240"/>
    </location>
</feature>
<dbReference type="Gene3D" id="3.40.50.2300">
    <property type="match status" value="1"/>
</dbReference>
<dbReference type="Gene3D" id="2.40.50.1020">
    <property type="entry name" value="LytTr DNA-binding domain"/>
    <property type="match status" value="1"/>
</dbReference>
<evidence type="ECO:0000313" key="7">
    <source>
        <dbReference type="Proteomes" id="UP000184278"/>
    </source>
</evidence>
<dbReference type="Pfam" id="PF04397">
    <property type="entry name" value="LytTR"/>
    <property type="match status" value="1"/>
</dbReference>
<feature type="domain" description="Response regulatory" evidence="4">
    <location>
        <begin position="2"/>
        <end position="127"/>
    </location>
</feature>
<dbReference type="GO" id="GO:0000156">
    <property type="term" value="F:phosphorelay response regulator activity"/>
    <property type="evidence" value="ECO:0007669"/>
    <property type="project" value="InterPro"/>
</dbReference>
<dbReference type="STRING" id="1121131.SAMN02745229_02444"/>
<dbReference type="PROSITE" id="PS50930">
    <property type="entry name" value="HTH_LYTTR"/>
    <property type="match status" value="1"/>
</dbReference>
<dbReference type="OrthoDB" id="1999086at2"/>
<sequence>MHIAVCDDNIADRKQMQRLLERASDQNKKDGLEGFFIDLYGNIPSLMQTPQMYDGIFIDMTNIEESGMSGIEVARELRQINITGRIILCTSSIDYEELATDEEKELFIFMHKPILKNELRKVLDICEDCRSKKEPLIELRDDNGTLYVNGNDILYAHCQNGGGRIEIKLVDGRSITILSTIYMFYEDLEPFYYLLPASESTIINIRHIQKTNAFSVIMDDGSKFRLSMEFNKHIKEQLQAELEKNSQKTDS</sequence>
<dbReference type="EMBL" id="FQXK01000020">
    <property type="protein sequence ID" value="SHI25418.1"/>
    <property type="molecule type" value="Genomic_DNA"/>
</dbReference>
<dbReference type="AlphaFoldDB" id="A0A1M5ZMN7"/>
<dbReference type="GeneID" id="89510755"/>
<name>A0A1M5ZMN7_BUTFI</name>
<evidence type="ECO:0000256" key="2">
    <source>
        <dbReference type="ARBA" id="ARBA00024867"/>
    </source>
</evidence>
<dbReference type="InterPro" id="IPR011006">
    <property type="entry name" value="CheY-like_superfamily"/>
</dbReference>
<gene>
    <name evidence="6" type="ORF">SAMN02745229_02444</name>
</gene>
<reference evidence="7" key="1">
    <citation type="submission" date="2016-11" db="EMBL/GenBank/DDBJ databases">
        <authorList>
            <person name="Varghese N."/>
            <person name="Submissions S."/>
        </authorList>
    </citation>
    <scope>NUCLEOTIDE SEQUENCE [LARGE SCALE GENOMIC DNA]</scope>
    <source>
        <strain evidence="7">DSM 3071</strain>
    </source>
</reference>
<dbReference type="PROSITE" id="PS50110">
    <property type="entry name" value="RESPONSE_REGULATORY"/>
    <property type="match status" value="1"/>
</dbReference>
<keyword evidence="7" id="KW-1185">Reference proteome</keyword>
<keyword evidence="3" id="KW-0597">Phosphoprotein</keyword>
<feature type="modified residue" description="4-aspartylphosphate" evidence="3">
    <location>
        <position position="59"/>
    </location>
</feature>
<evidence type="ECO:0000259" key="4">
    <source>
        <dbReference type="PROSITE" id="PS50110"/>
    </source>
</evidence>
<evidence type="ECO:0000256" key="1">
    <source>
        <dbReference type="ARBA" id="ARBA00018672"/>
    </source>
</evidence>
<dbReference type="RefSeq" id="WP_073388144.1">
    <property type="nucleotide sequence ID" value="NZ_FQXK01000020.1"/>
</dbReference>
<protein>
    <recommendedName>
        <fullName evidence="1">Stage 0 sporulation protein A homolog</fullName>
    </recommendedName>
</protein>
<dbReference type="PANTHER" id="PTHR37299">
    <property type="entry name" value="TRANSCRIPTIONAL REGULATOR-RELATED"/>
    <property type="match status" value="1"/>
</dbReference>
<dbReference type="InterPro" id="IPR046947">
    <property type="entry name" value="LytR-like"/>
</dbReference>
<organism evidence="6 7">
    <name type="scientific">Butyrivibrio fibrisolvens DSM 3071</name>
    <dbReference type="NCBI Taxonomy" id="1121131"/>
    <lineage>
        <taxon>Bacteria</taxon>
        <taxon>Bacillati</taxon>
        <taxon>Bacillota</taxon>
        <taxon>Clostridia</taxon>
        <taxon>Lachnospirales</taxon>
        <taxon>Lachnospiraceae</taxon>
        <taxon>Butyrivibrio</taxon>
    </lineage>
</organism>
<dbReference type="PANTHER" id="PTHR37299:SF1">
    <property type="entry name" value="STAGE 0 SPORULATION PROTEIN A HOMOLOG"/>
    <property type="match status" value="1"/>
</dbReference>
<evidence type="ECO:0000256" key="3">
    <source>
        <dbReference type="PROSITE-ProRule" id="PRU00169"/>
    </source>
</evidence>
<dbReference type="GO" id="GO:0003677">
    <property type="term" value="F:DNA binding"/>
    <property type="evidence" value="ECO:0007669"/>
    <property type="project" value="InterPro"/>
</dbReference>
<dbReference type="Proteomes" id="UP000184278">
    <property type="component" value="Unassembled WGS sequence"/>
</dbReference>
<dbReference type="InterPro" id="IPR001789">
    <property type="entry name" value="Sig_transdc_resp-reg_receiver"/>
</dbReference>
<proteinExistence type="predicted"/>
<dbReference type="InterPro" id="IPR007492">
    <property type="entry name" value="LytTR_DNA-bd_dom"/>
</dbReference>
<dbReference type="SUPFAM" id="SSF52172">
    <property type="entry name" value="CheY-like"/>
    <property type="match status" value="1"/>
</dbReference>